<comment type="caution">
    <text evidence="2">The sequence shown here is derived from an EMBL/GenBank/DDBJ whole genome shotgun (WGS) entry which is preliminary data.</text>
</comment>
<reference evidence="2 3" key="1">
    <citation type="submission" date="2019-03" db="EMBL/GenBank/DDBJ databases">
        <title>Sequencing the genomes of 1000 actinobacteria strains.</title>
        <authorList>
            <person name="Klenk H.-P."/>
        </authorList>
    </citation>
    <scope>NUCLEOTIDE SEQUENCE [LARGE SCALE GENOMIC DNA]</scope>
    <source>
        <strain evidence="2 3">DSM 43805</strain>
    </source>
</reference>
<protein>
    <recommendedName>
        <fullName evidence="4">DUF3800 domain-containing protein</fullName>
    </recommendedName>
</protein>
<dbReference type="Proteomes" id="UP000294901">
    <property type="component" value="Unassembled WGS sequence"/>
</dbReference>
<dbReference type="AlphaFoldDB" id="A0A4R6J7G9"/>
<accession>A0A4R6J7G9</accession>
<feature type="region of interest" description="Disordered" evidence="1">
    <location>
        <begin position="273"/>
        <end position="323"/>
    </location>
</feature>
<feature type="compositionally biased region" description="Polar residues" evidence="1">
    <location>
        <begin position="303"/>
        <end position="312"/>
    </location>
</feature>
<proteinExistence type="predicted"/>
<name>A0A4R6J7G9_9ACTN</name>
<sequence>MPAGAGTGPLVRIACDESGFSGTNLLHPGMPTITHASVDLSVDEASDVLARLGVRGSSPEFKAGRFLRGGSHDWFLAALRGRAFVHVIDKRFFLVTRIVDLLLYEPSYAAGTRLTQDQRPAAVALHDAVRESSGLLTAFADLVRTKRRRPASETAERFLRAAKPVIEVEPARVRRLADRLDQDDRTVPPPLEPLLPALAETVLTWSGGTRRVLVTHDEQSALTADRLSRLQRALAAGDGVSPLAGFVMADSRDDPRVQVADLLAGVARRHGVGNDLLTPTSWRNTEGRGPLSEGTAPLPGADQTATGASSGTGVADPPDRCRR</sequence>
<dbReference type="RefSeq" id="WP_166661357.1">
    <property type="nucleotide sequence ID" value="NZ_BOMD01000047.1"/>
</dbReference>
<evidence type="ECO:0008006" key="4">
    <source>
        <dbReference type="Google" id="ProtNLM"/>
    </source>
</evidence>
<evidence type="ECO:0000256" key="1">
    <source>
        <dbReference type="SAM" id="MobiDB-lite"/>
    </source>
</evidence>
<evidence type="ECO:0000313" key="3">
    <source>
        <dbReference type="Proteomes" id="UP000294901"/>
    </source>
</evidence>
<evidence type="ECO:0000313" key="2">
    <source>
        <dbReference type="EMBL" id="TDO31087.1"/>
    </source>
</evidence>
<gene>
    <name evidence="2" type="ORF">C8E87_6497</name>
</gene>
<keyword evidence="3" id="KW-1185">Reference proteome</keyword>
<organism evidence="2 3">
    <name type="scientific">Paractinoplanes brasiliensis</name>
    <dbReference type="NCBI Taxonomy" id="52695"/>
    <lineage>
        <taxon>Bacteria</taxon>
        <taxon>Bacillati</taxon>
        <taxon>Actinomycetota</taxon>
        <taxon>Actinomycetes</taxon>
        <taxon>Micromonosporales</taxon>
        <taxon>Micromonosporaceae</taxon>
        <taxon>Paractinoplanes</taxon>
    </lineage>
</organism>
<dbReference type="EMBL" id="SNWR01000002">
    <property type="protein sequence ID" value="TDO31087.1"/>
    <property type="molecule type" value="Genomic_DNA"/>
</dbReference>